<accession>A0A9P9FFN5</accession>
<proteinExistence type="inferred from homology"/>
<dbReference type="EMBL" id="JAGMUV010000004">
    <property type="protein sequence ID" value="KAH7161136.1"/>
    <property type="molecule type" value="Genomic_DNA"/>
</dbReference>
<dbReference type="InterPro" id="IPR013320">
    <property type="entry name" value="ConA-like_dom_sf"/>
</dbReference>
<protein>
    <submittedName>
        <fullName evidence="3">Concanavalin A-like lectin/glucanase domain-containing protein</fullName>
    </submittedName>
</protein>
<dbReference type="Pfam" id="PF01670">
    <property type="entry name" value="Glyco_hydro_12"/>
    <property type="match status" value="1"/>
</dbReference>
<dbReference type="OrthoDB" id="89349at2759"/>
<dbReference type="PANTHER" id="PTHR34002">
    <property type="entry name" value="BLR1656 PROTEIN"/>
    <property type="match status" value="1"/>
</dbReference>
<gene>
    <name evidence="3" type="ORF">EDB81DRAFT_839522</name>
</gene>
<evidence type="ECO:0000256" key="1">
    <source>
        <dbReference type="ARBA" id="ARBA00005519"/>
    </source>
</evidence>
<dbReference type="GO" id="GO:0000272">
    <property type="term" value="P:polysaccharide catabolic process"/>
    <property type="evidence" value="ECO:0007669"/>
    <property type="project" value="UniProtKB-KW"/>
</dbReference>
<evidence type="ECO:0000313" key="3">
    <source>
        <dbReference type="EMBL" id="KAH7161136.1"/>
    </source>
</evidence>
<dbReference type="Gene3D" id="2.60.120.180">
    <property type="match status" value="1"/>
</dbReference>
<evidence type="ECO:0000256" key="2">
    <source>
        <dbReference type="RuleBase" id="RU361163"/>
    </source>
</evidence>
<keyword evidence="4" id="KW-1185">Reference proteome</keyword>
<organism evidence="3 4">
    <name type="scientific">Dactylonectria macrodidyma</name>
    <dbReference type="NCBI Taxonomy" id="307937"/>
    <lineage>
        <taxon>Eukaryota</taxon>
        <taxon>Fungi</taxon>
        <taxon>Dikarya</taxon>
        <taxon>Ascomycota</taxon>
        <taxon>Pezizomycotina</taxon>
        <taxon>Sordariomycetes</taxon>
        <taxon>Hypocreomycetidae</taxon>
        <taxon>Hypocreales</taxon>
        <taxon>Nectriaceae</taxon>
        <taxon>Dactylonectria</taxon>
    </lineage>
</organism>
<reference evidence="3" key="1">
    <citation type="journal article" date="2021" name="Nat. Commun.">
        <title>Genetic determinants of endophytism in the Arabidopsis root mycobiome.</title>
        <authorList>
            <person name="Mesny F."/>
            <person name="Miyauchi S."/>
            <person name="Thiergart T."/>
            <person name="Pickel B."/>
            <person name="Atanasova L."/>
            <person name="Karlsson M."/>
            <person name="Huettel B."/>
            <person name="Barry K.W."/>
            <person name="Haridas S."/>
            <person name="Chen C."/>
            <person name="Bauer D."/>
            <person name="Andreopoulos W."/>
            <person name="Pangilinan J."/>
            <person name="LaButti K."/>
            <person name="Riley R."/>
            <person name="Lipzen A."/>
            <person name="Clum A."/>
            <person name="Drula E."/>
            <person name="Henrissat B."/>
            <person name="Kohler A."/>
            <person name="Grigoriev I.V."/>
            <person name="Martin F.M."/>
            <person name="Hacquard S."/>
        </authorList>
    </citation>
    <scope>NUCLEOTIDE SEQUENCE</scope>
    <source>
        <strain evidence="3">MPI-CAGE-AT-0147</strain>
    </source>
</reference>
<evidence type="ECO:0000313" key="4">
    <source>
        <dbReference type="Proteomes" id="UP000738349"/>
    </source>
</evidence>
<dbReference type="Proteomes" id="UP000738349">
    <property type="component" value="Unassembled WGS sequence"/>
</dbReference>
<sequence length="248" mass="27981">MQALSPDSAVIYNEDRLSEFTDSLMYESKSTTRNDKSPDDGFVCMTVYNSTPAYDATWNWGADIQDVHSFPYVQFSHKELPIRLSSIRSIRLSTDKVQANAAWAFFLNNDRNTTLYPQYAAIEFMVWLGSVGDPWWLGRLEGTILSNVTLGDTEFSLYYGRNSGGTHVFTAVPSTGEDILSIDEDFYPLFEFILKKAHSHPDTPDDLPTDPWLGIVEFGSETWFSDGNVTFTAANFGMQLDGEIKALW</sequence>
<dbReference type="AlphaFoldDB" id="A0A9P9FFN5"/>
<keyword evidence="2" id="KW-0119">Carbohydrate metabolism</keyword>
<name>A0A9P9FFN5_9HYPO</name>
<keyword evidence="2" id="KW-0378">Hydrolase</keyword>
<keyword evidence="2" id="KW-0624">Polysaccharide degradation</keyword>
<comment type="caution">
    <text evidence="3">The sequence shown here is derived from an EMBL/GenBank/DDBJ whole genome shotgun (WGS) entry which is preliminary data.</text>
</comment>
<dbReference type="InterPro" id="IPR002594">
    <property type="entry name" value="GH12"/>
</dbReference>
<comment type="similarity">
    <text evidence="1 2">Belongs to the glycosyl hydrolase 12 (cellulase H) family.</text>
</comment>
<dbReference type="InterPro" id="IPR013319">
    <property type="entry name" value="GH11/12"/>
</dbReference>
<dbReference type="SUPFAM" id="SSF49899">
    <property type="entry name" value="Concanavalin A-like lectins/glucanases"/>
    <property type="match status" value="1"/>
</dbReference>
<dbReference type="GO" id="GO:0008810">
    <property type="term" value="F:cellulase activity"/>
    <property type="evidence" value="ECO:0007669"/>
    <property type="project" value="InterPro"/>
</dbReference>
<keyword evidence="2" id="KW-0326">Glycosidase</keyword>
<dbReference type="PANTHER" id="PTHR34002:SF11">
    <property type="entry name" value="CONCANAVALIN A-LIKE LECTIN_GLUCANASE"/>
    <property type="match status" value="1"/>
</dbReference>